<evidence type="ECO:0000256" key="1">
    <source>
        <dbReference type="SAM" id="MobiDB-lite"/>
    </source>
</evidence>
<reference evidence="2 3" key="1">
    <citation type="journal article" date="2009" name="Nat. Biotechnol.">
        <title>Genome sequence of the recombinant protein production host Pichia pastoris.</title>
        <authorList>
            <person name="De Schutter K."/>
            <person name="Lin Y.C."/>
            <person name="Tiels P."/>
            <person name="Van Hecke A."/>
            <person name="Glinka S."/>
            <person name="Weber-Lehmann J."/>
            <person name="Rouze P."/>
            <person name="Van de Peer Y."/>
            <person name="Callewaert N."/>
        </authorList>
    </citation>
    <scope>NUCLEOTIDE SEQUENCE [LARGE SCALE GENOMIC DNA]</scope>
    <source>
        <strain evidence="3">GS115 / ATCC 20864</strain>
    </source>
</reference>
<dbReference type="SUPFAM" id="SSF52058">
    <property type="entry name" value="L domain-like"/>
    <property type="match status" value="1"/>
</dbReference>
<dbReference type="HOGENOM" id="CLU_834483_0_0_1"/>
<gene>
    <name evidence="2" type="ordered locus">PAS_chr3_1020</name>
</gene>
<dbReference type="OrthoDB" id="10284465at2759"/>
<organism evidence="2 3">
    <name type="scientific">Komagataella phaffii (strain GS115 / ATCC 20864)</name>
    <name type="common">Yeast</name>
    <name type="synonym">Pichia pastoris</name>
    <dbReference type="NCBI Taxonomy" id="644223"/>
    <lineage>
        <taxon>Eukaryota</taxon>
        <taxon>Fungi</taxon>
        <taxon>Dikarya</taxon>
        <taxon>Ascomycota</taxon>
        <taxon>Saccharomycotina</taxon>
        <taxon>Pichiomycetes</taxon>
        <taxon>Pichiales</taxon>
        <taxon>Pichiaceae</taxon>
        <taxon>Komagataella</taxon>
    </lineage>
</organism>
<dbReference type="AlphaFoldDB" id="C4R696"/>
<accession>C4R696</accession>
<sequence>MTTESELPPVRYQPFSSKYPASSNSNTMKDHDKTLVLHGSQMNITGKKIEIDGMVLNDTSHFITNGQLKGVFPNVRTLRCDLIFEVQQMDNLIMPNLTSLEIEVAPKLKSLPSNCGTLRNLRLSAVGLETLVGFHSESLVRLEVKGCPQLEDIDGFFPSLEELSISHSDFLSYIPLKCSSNLKTFCIKGCRSITTLQGHYPELEYLDLEESKVLEPNIQAPKLQQFNLNWNTTKISTKYYRLFQHVKVFQFPKNGKLNSSIISAILEMGYLTELETVDTGSSKMGHDREQLELFQINMLNDKSDRKGNRDVHHSRTDSNKDTELREFVRDMFI</sequence>
<dbReference type="Gene3D" id="3.80.10.10">
    <property type="entry name" value="Ribonuclease Inhibitor"/>
    <property type="match status" value="1"/>
</dbReference>
<dbReference type="KEGG" id="ppa:PAS_chr3_1020"/>
<dbReference type="Proteomes" id="UP000000314">
    <property type="component" value="Chromosome 3"/>
</dbReference>
<protein>
    <submittedName>
        <fullName evidence="2">Uncharacterized protein</fullName>
    </submittedName>
</protein>
<feature type="region of interest" description="Disordered" evidence="1">
    <location>
        <begin position="1"/>
        <end position="28"/>
    </location>
</feature>
<dbReference type="PANTHER" id="PTHR34709:SF80">
    <property type="entry name" value="F-BOX DOMAIN-CONTAINING PROTEIN"/>
    <property type="match status" value="1"/>
</dbReference>
<dbReference type="SMR" id="C4R696"/>
<dbReference type="PANTHER" id="PTHR34709">
    <property type="entry name" value="OS10G0396666 PROTEIN"/>
    <property type="match status" value="1"/>
</dbReference>
<dbReference type="EMBL" id="FN392321">
    <property type="protein sequence ID" value="CAY71082.1"/>
    <property type="molecule type" value="Genomic_DNA"/>
</dbReference>
<dbReference type="RefSeq" id="XP_002493261.1">
    <property type="nucleotide sequence ID" value="XM_002493216.1"/>
</dbReference>
<dbReference type="InterPro" id="IPR032675">
    <property type="entry name" value="LRR_dom_sf"/>
</dbReference>
<dbReference type="InterPro" id="IPR055312">
    <property type="entry name" value="FBL15-like"/>
</dbReference>
<dbReference type="InParanoid" id="C4R696"/>
<evidence type="ECO:0000313" key="2">
    <source>
        <dbReference type="EMBL" id="CAY71082.1"/>
    </source>
</evidence>
<name>C4R696_KOMPG</name>
<proteinExistence type="predicted"/>
<keyword evidence="3" id="KW-1185">Reference proteome</keyword>
<evidence type="ECO:0000313" key="3">
    <source>
        <dbReference type="Proteomes" id="UP000000314"/>
    </source>
</evidence>
<dbReference type="GeneID" id="8199684"/>
<feature type="compositionally biased region" description="Polar residues" evidence="1">
    <location>
        <begin position="14"/>
        <end position="27"/>
    </location>
</feature>